<comment type="caution">
    <text evidence="1">The sequence shown here is derived from an EMBL/GenBank/DDBJ whole genome shotgun (WGS) entry which is preliminary data.</text>
</comment>
<feature type="non-terminal residue" evidence="1">
    <location>
        <position position="1"/>
    </location>
</feature>
<name>A0A4Y2KWY7_ARAVE</name>
<gene>
    <name evidence="1" type="ORF">AVEN_139254_1</name>
</gene>
<proteinExistence type="predicted"/>
<sequence>SEQQLPILCKSSSIGPPLGFFWDFENLRVPKKKSPFHLVQRLRKMFLKDHHEAEFVVVCDILQENQDVIDELNEAQVKYFYVTL</sequence>
<keyword evidence="2" id="KW-1185">Reference proteome</keyword>
<organism evidence="1 2">
    <name type="scientific">Araneus ventricosus</name>
    <name type="common">Orbweaver spider</name>
    <name type="synonym">Epeira ventricosa</name>
    <dbReference type="NCBI Taxonomy" id="182803"/>
    <lineage>
        <taxon>Eukaryota</taxon>
        <taxon>Metazoa</taxon>
        <taxon>Ecdysozoa</taxon>
        <taxon>Arthropoda</taxon>
        <taxon>Chelicerata</taxon>
        <taxon>Arachnida</taxon>
        <taxon>Araneae</taxon>
        <taxon>Araneomorphae</taxon>
        <taxon>Entelegynae</taxon>
        <taxon>Araneoidea</taxon>
        <taxon>Araneidae</taxon>
        <taxon>Araneus</taxon>
    </lineage>
</organism>
<dbReference type="EMBL" id="BGPR01116097">
    <property type="protein sequence ID" value="GBN06043.1"/>
    <property type="molecule type" value="Genomic_DNA"/>
</dbReference>
<protein>
    <recommendedName>
        <fullName evidence="3">NYN domain-containing protein</fullName>
    </recommendedName>
</protein>
<dbReference type="AlphaFoldDB" id="A0A4Y2KWY7"/>
<evidence type="ECO:0000313" key="1">
    <source>
        <dbReference type="EMBL" id="GBN06043.1"/>
    </source>
</evidence>
<evidence type="ECO:0008006" key="3">
    <source>
        <dbReference type="Google" id="ProtNLM"/>
    </source>
</evidence>
<dbReference type="Proteomes" id="UP000499080">
    <property type="component" value="Unassembled WGS sequence"/>
</dbReference>
<dbReference type="OrthoDB" id="10198870at2759"/>
<reference evidence="1 2" key="1">
    <citation type="journal article" date="2019" name="Sci. Rep.">
        <title>Orb-weaving spider Araneus ventricosus genome elucidates the spidroin gene catalogue.</title>
        <authorList>
            <person name="Kono N."/>
            <person name="Nakamura H."/>
            <person name="Ohtoshi R."/>
            <person name="Moran D.A.P."/>
            <person name="Shinohara A."/>
            <person name="Yoshida Y."/>
            <person name="Fujiwara M."/>
            <person name="Mori M."/>
            <person name="Tomita M."/>
            <person name="Arakawa K."/>
        </authorList>
    </citation>
    <scope>NUCLEOTIDE SEQUENCE [LARGE SCALE GENOMIC DNA]</scope>
</reference>
<evidence type="ECO:0000313" key="2">
    <source>
        <dbReference type="Proteomes" id="UP000499080"/>
    </source>
</evidence>
<accession>A0A4Y2KWY7</accession>